<evidence type="ECO:0000313" key="9">
    <source>
        <dbReference type="EMBL" id="PHP28161.1"/>
    </source>
</evidence>
<dbReference type="GO" id="GO:0005886">
    <property type="term" value="C:plasma membrane"/>
    <property type="evidence" value="ECO:0007669"/>
    <property type="project" value="UniProtKB-SubCell"/>
</dbReference>
<comment type="caution">
    <text evidence="9">The sequence shown here is derived from an EMBL/GenBank/DDBJ whole genome shotgun (WGS) entry which is preliminary data.</text>
</comment>
<sequence length="336" mass="34183">MTARPGHPTPRRTVLVPLLALAALAFVLAWHISVGARPIPLAVVAEALLSYDASVFEHVVIVDLRLPRALLAAMVGAALAVSGALMQGVTRNPLADPGILGLLIGASFAVVLVVGVFDLAAPALIPLVAALGAVTAAAAVWGIASAAPGGAMPLTLVLSGAAITAFLAALVTIANLLDEQSFEQLRVWMTGSLAGAQGGVIRWVLPWFGVGLAVAFAIARQITALAMGEETALGLGMNVGRLKALALFAVVALTAAAVAMAGPMGFVGLVVPHAVRLLAGQDYRRIVPWSAIAGAGYLLVVDVAARMVLAPVEISTGLVTALLGAPIFVWLVRARL</sequence>
<keyword evidence="3" id="KW-0813">Transport</keyword>
<feature type="transmembrane region" description="Helical" evidence="8">
    <location>
        <begin position="286"/>
        <end position="308"/>
    </location>
</feature>
<keyword evidence="5 8" id="KW-0812">Transmembrane</keyword>
<feature type="transmembrane region" description="Helical" evidence="8">
    <location>
        <begin position="39"/>
        <end position="62"/>
    </location>
</feature>
<name>A0A2G1MHC6_9RHOB</name>
<evidence type="ECO:0000256" key="7">
    <source>
        <dbReference type="ARBA" id="ARBA00023136"/>
    </source>
</evidence>
<dbReference type="EMBL" id="NQWH01000008">
    <property type="protein sequence ID" value="PHP28161.1"/>
    <property type="molecule type" value="Genomic_DNA"/>
</dbReference>
<feature type="transmembrane region" description="Helical" evidence="8">
    <location>
        <begin position="69"/>
        <end position="86"/>
    </location>
</feature>
<gene>
    <name evidence="9" type="ORF">CJ301_07215</name>
</gene>
<accession>A0A2G1MHC6</accession>
<keyword evidence="10" id="KW-1185">Reference proteome</keyword>
<comment type="similarity">
    <text evidence="2">Belongs to the binding-protein-dependent transport system permease family. FecCD subfamily.</text>
</comment>
<dbReference type="FunFam" id="1.10.3470.10:FF:000001">
    <property type="entry name" value="Vitamin B12 ABC transporter permease BtuC"/>
    <property type="match status" value="1"/>
</dbReference>
<dbReference type="OrthoDB" id="9811975at2"/>
<proteinExistence type="inferred from homology"/>
<feature type="transmembrane region" description="Helical" evidence="8">
    <location>
        <begin position="156"/>
        <end position="178"/>
    </location>
</feature>
<dbReference type="Proteomes" id="UP000221860">
    <property type="component" value="Unassembled WGS sequence"/>
</dbReference>
<dbReference type="CDD" id="cd06550">
    <property type="entry name" value="TM_ABC_iron-siderophores_like"/>
    <property type="match status" value="1"/>
</dbReference>
<evidence type="ECO:0000256" key="6">
    <source>
        <dbReference type="ARBA" id="ARBA00022989"/>
    </source>
</evidence>
<evidence type="ECO:0000256" key="3">
    <source>
        <dbReference type="ARBA" id="ARBA00022448"/>
    </source>
</evidence>
<dbReference type="PANTHER" id="PTHR30472">
    <property type="entry name" value="FERRIC ENTEROBACTIN TRANSPORT SYSTEM PERMEASE PROTEIN"/>
    <property type="match status" value="1"/>
</dbReference>
<dbReference type="SUPFAM" id="SSF81345">
    <property type="entry name" value="ABC transporter involved in vitamin B12 uptake, BtuC"/>
    <property type="match status" value="1"/>
</dbReference>
<feature type="transmembrane region" description="Helical" evidence="8">
    <location>
        <begin position="98"/>
        <end position="117"/>
    </location>
</feature>
<keyword evidence="6 8" id="KW-1133">Transmembrane helix</keyword>
<dbReference type="InterPro" id="IPR037294">
    <property type="entry name" value="ABC_BtuC-like"/>
</dbReference>
<dbReference type="GO" id="GO:0033214">
    <property type="term" value="P:siderophore-iron import into cell"/>
    <property type="evidence" value="ECO:0007669"/>
    <property type="project" value="TreeGrafter"/>
</dbReference>
<protein>
    <submittedName>
        <fullName evidence="9">Iron ABC transporter permease</fullName>
    </submittedName>
</protein>
<dbReference type="Pfam" id="PF01032">
    <property type="entry name" value="FecCD"/>
    <property type="match status" value="1"/>
</dbReference>
<keyword evidence="7 8" id="KW-0472">Membrane</keyword>
<feature type="transmembrane region" description="Helical" evidence="8">
    <location>
        <begin position="199"/>
        <end position="219"/>
    </location>
</feature>
<evidence type="ECO:0000256" key="1">
    <source>
        <dbReference type="ARBA" id="ARBA00004651"/>
    </source>
</evidence>
<feature type="transmembrane region" description="Helical" evidence="8">
    <location>
        <begin position="124"/>
        <end position="144"/>
    </location>
</feature>
<evidence type="ECO:0000256" key="2">
    <source>
        <dbReference type="ARBA" id="ARBA00007935"/>
    </source>
</evidence>
<evidence type="ECO:0000256" key="5">
    <source>
        <dbReference type="ARBA" id="ARBA00022692"/>
    </source>
</evidence>
<dbReference type="InterPro" id="IPR000522">
    <property type="entry name" value="ABC_transptr_permease_BtuC"/>
</dbReference>
<keyword evidence="4" id="KW-1003">Cell membrane</keyword>
<comment type="subcellular location">
    <subcellularLocation>
        <location evidence="1">Cell membrane</location>
        <topology evidence="1">Multi-pass membrane protein</topology>
    </subcellularLocation>
</comment>
<dbReference type="AlphaFoldDB" id="A0A2G1MHC6"/>
<reference evidence="9 10" key="1">
    <citation type="submission" date="2017-08" db="EMBL/GenBank/DDBJ databases">
        <title>Draft Genome Sequence of Loktanella cinnabarina Strain XM1, Isolated from Coastal Surface Water.</title>
        <authorList>
            <person name="Ma R."/>
            <person name="Wang J."/>
            <person name="Wang Q."/>
            <person name="Ma Z."/>
            <person name="Li J."/>
            <person name="Chen L."/>
        </authorList>
    </citation>
    <scope>NUCLEOTIDE SEQUENCE [LARGE SCALE GENOMIC DNA]</scope>
    <source>
        <strain evidence="9 10">XM1</strain>
    </source>
</reference>
<evidence type="ECO:0000313" key="10">
    <source>
        <dbReference type="Proteomes" id="UP000221860"/>
    </source>
</evidence>
<evidence type="ECO:0000256" key="4">
    <source>
        <dbReference type="ARBA" id="ARBA00022475"/>
    </source>
</evidence>
<evidence type="ECO:0000256" key="8">
    <source>
        <dbReference type="SAM" id="Phobius"/>
    </source>
</evidence>
<feature type="transmembrane region" description="Helical" evidence="8">
    <location>
        <begin position="245"/>
        <end position="274"/>
    </location>
</feature>
<feature type="transmembrane region" description="Helical" evidence="8">
    <location>
        <begin position="314"/>
        <end position="332"/>
    </location>
</feature>
<dbReference type="GO" id="GO:0022857">
    <property type="term" value="F:transmembrane transporter activity"/>
    <property type="evidence" value="ECO:0007669"/>
    <property type="project" value="InterPro"/>
</dbReference>
<dbReference type="PANTHER" id="PTHR30472:SF1">
    <property type="entry name" value="FE(3+) DICITRATE TRANSPORT SYSTEM PERMEASE PROTEIN FECC-RELATED"/>
    <property type="match status" value="1"/>
</dbReference>
<dbReference type="RefSeq" id="WP_099275815.1">
    <property type="nucleotide sequence ID" value="NZ_KZ304955.1"/>
</dbReference>
<dbReference type="Gene3D" id="1.10.3470.10">
    <property type="entry name" value="ABC transporter involved in vitamin B12 uptake, BtuC"/>
    <property type="match status" value="1"/>
</dbReference>
<organism evidence="9 10">
    <name type="scientific">Limimaricola cinnabarinus</name>
    <dbReference type="NCBI Taxonomy" id="1125964"/>
    <lineage>
        <taxon>Bacteria</taxon>
        <taxon>Pseudomonadati</taxon>
        <taxon>Pseudomonadota</taxon>
        <taxon>Alphaproteobacteria</taxon>
        <taxon>Rhodobacterales</taxon>
        <taxon>Paracoccaceae</taxon>
        <taxon>Limimaricola</taxon>
    </lineage>
</organism>